<comment type="function">
    <text evidence="13">Couples transcription and DNA repair by recognizing RNA polymerase (RNAP) stalled at DNA lesions. Mediates ATP-dependent release of RNAP and its truncated transcript from the DNA, and recruitment of nucleotide excision repair machinery to the damaged site.</text>
</comment>
<dbReference type="Pfam" id="PF02559">
    <property type="entry name" value="CarD_TRCF_RID"/>
    <property type="match status" value="1"/>
</dbReference>
<dbReference type="GO" id="GO:0016787">
    <property type="term" value="F:hydrolase activity"/>
    <property type="evidence" value="ECO:0007669"/>
    <property type="project" value="UniProtKB-KW"/>
</dbReference>
<dbReference type="InterPro" id="IPR047112">
    <property type="entry name" value="RecG/Mfd"/>
</dbReference>
<evidence type="ECO:0000313" key="17">
    <source>
        <dbReference type="Proteomes" id="UP000054874"/>
    </source>
</evidence>
<dbReference type="Gene3D" id="3.40.50.300">
    <property type="entry name" value="P-loop containing nucleotide triphosphate hydrolases"/>
    <property type="match status" value="2"/>
</dbReference>
<organism evidence="16 17">
    <name type="scientific">Acetivibrio ethanolgignens</name>
    <dbReference type="NCBI Taxonomy" id="290052"/>
    <lineage>
        <taxon>Bacteria</taxon>
        <taxon>Bacillati</taxon>
        <taxon>Bacillota</taxon>
        <taxon>Clostridia</taxon>
        <taxon>Eubacteriales</taxon>
        <taxon>Oscillospiraceae</taxon>
        <taxon>Acetivibrio</taxon>
    </lineage>
</organism>
<evidence type="ECO:0000256" key="13">
    <source>
        <dbReference type="HAMAP-Rule" id="MF_00969"/>
    </source>
</evidence>
<dbReference type="Gene3D" id="3.40.50.11180">
    <property type="match status" value="1"/>
</dbReference>
<dbReference type="Pfam" id="PF03461">
    <property type="entry name" value="TRCF"/>
    <property type="match status" value="1"/>
</dbReference>
<dbReference type="AlphaFoldDB" id="A0A0V8QBA1"/>
<dbReference type="SMART" id="SM00487">
    <property type="entry name" value="DEXDc"/>
    <property type="match status" value="1"/>
</dbReference>
<keyword evidence="7 13" id="KW-0067">ATP-binding</keyword>
<name>A0A0V8QBA1_9FIRM</name>
<dbReference type="HAMAP" id="MF_00969">
    <property type="entry name" value="TRCF"/>
    <property type="match status" value="1"/>
</dbReference>
<evidence type="ECO:0000256" key="11">
    <source>
        <dbReference type="ARBA" id="ARBA00061399"/>
    </source>
</evidence>
<comment type="caution">
    <text evidence="16">The sequence shown here is derived from an EMBL/GenBank/DDBJ whole genome shotgun (WGS) entry which is preliminary data.</text>
</comment>
<dbReference type="GO" id="GO:0003678">
    <property type="term" value="F:DNA helicase activity"/>
    <property type="evidence" value="ECO:0007669"/>
    <property type="project" value="TreeGrafter"/>
</dbReference>
<dbReference type="InterPro" id="IPR041471">
    <property type="entry name" value="UvrB_inter"/>
</dbReference>
<accession>A0A0V8QBA1</accession>
<proteinExistence type="inferred from homology"/>
<protein>
    <recommendedName>
        <fullName evidence="12 13">Transcription-repair-coupling factor</fullName>
        <shortName evidence="13">TRCF</shortName>
        <ecNumber evidence="13">3.6.4.-</ecNumber>
    </recommendedName>
</protein>
<dbReference type="InterPro" id="IPR004576">
    <property type="entry name" value="Mfd"/>
</dbReference>
<dbReference type="Proteomes" id="UP000054874">
    <property type="component" value="Unassembled WGS sequence"/>
</dbReference>
<keyword evidence="3 13" id="KW-0547">Nucleotide-binding</keyword>
<evidence type="ECO:0000256" key="4">
    <source>
        <dbReference type="ARBA" id="ARBA00022763"/>
    </source>
</evidence>
<feature type="domain" description="Helicase C-terminal" evidence="15">
    <location>
        <begin position="812"/>
        <end position="978"/>
    </location>
</feature>
<dbReference type="SUPFAM" id="SSF52540">
    <property type="entry name" value="P-loop containing nucleoside triphosphate hydrolases"/>
    <property type="match status" value="4"/>
</dbReference>
<dbReference type="EMBL" id="LNAM01000197">
    <property type="protein sequence ID" value="KSV57864.1"/>
    <property type="molecule type" value="Genomic_DNA"/>
</dbReference>
<dbReference type="OrthoDB" id="9804325at2"/>
<evidence type="ECO:0000256" key="5">
    <source>
        <dbReference type="ARBA" id="ARBA00022801"/>
    </source>
</evidence>
<comment type="subcellular location">
    <subcellularLocation>
        <location evidence="1 13">Cytoplasm</location>
    </subcellularLocation>
</comment>
<reference evidence="16 17" key="1">
    <citation type="submission" date="2015-11" db="EMBL/GenBank/DDBJ databases">
        <title>Butyribacter intestini gen. nov., sp. nov., a butyric acid-producing bacterium of the family Lachnospiraceae isolated from the human faeces.</title>
        <authorList>
            <person name="Zou Y."/>
            <person name="Xue W."/>
            <person name="Luo G."/>
            <person name="Lv M."/>
        </authorList>
    </citation>
    <scope>NUCLEOTIDE SEQUENCE [LARGE SCALE GENOMIC DNA]</scope>
    <source>
        <strain evidence="16 17">ACET-33324</strain>
    </source>
</reference>
<evidence type="ECO:0000256" key="7">
    <source>
        <dbReference type="ARBA" id="ARBA00022840"/>
    </source>
</evidence>
<keyword evidence="9 13" id="KW-0234">DNA repair</keyword>
<evidence type="ECO:0000256" key="10">
    <source>
        <dbReference type="ARBA" id="ARBA00061104"/>
    </source>
</evidence>
<dbReference type="InterPro" id="IPR011545">
    <property type="entry name" value="DEAD/DEAH_box_helicase_dom"/>
</dbReference>
<dbReference type="InterPro" id="IPR027417">
    <property type="entry name" value="P-loop_NTPase"/>
</dbReference>
<keyword evidence="8 13" id="KW-0238">DNA-binding</keyword>
<sequence>MKTLLEPLKELNEFIGARRNLLKKQTPIQLSGCIDSQKSHVICGLGKDYPYRIIITYSELKAKEIFEDYKLYDREVFLYPAKDVIFYSADIHGNAIVRERLRLLRRLIEKKPATIIMTLDGGMDRLLPLEFLAEKVIAVKEADIIDLEQIKKDLLQLGYERCGQVEGPGQFAVRGGIIDIFPLTEECPYRIELWDDEIDTIRSFDVESQRSIETVPELSIYPASEIIMDEETLARGLTAIEKDKEAYVKKLREEGKLEEVRRIKDIIGEFKETMDIYSGSMGLESYIRYFYENTVSFFDYFTEENAVFFLDEPLRAAEKGEAVELEFRESMTGRIDKGYILPGQMDVIFSYKELFGRLSTRRLVLLNTMDIKLKDFPVKEQLSFTVKSVNPYNNNFELLVKDLEQFHKKGYRVLLLSGSRTRAVRLSKDLRDYDLNVFYSDDMEKMLQGGQTMVTYGSLHRGFEYPLIKLVVISESDIFGAEKKKRKKKKAAYEGSRIHSFTDLNVGDYVVHENHGLGIYRGIEKIEVDQVVKDYVKIEYGGGGVLYILATGLEVLQKYASSEAKKPKLNKLNSIEWKNTKTRVKGAVKEIAKELVELYADRQSKEGYQFSPDTVWQREFEELFPYEETDDQLNAIEATKKDMESRKIMDRLICGDVGYGKTEIAIRAAFKAVSDGKQVVFLVPTTILAQQHYNTFSQRMMDFPISVDMLSRFRTPAEQKKTLERLKKGQVDILIGTHRVLSKDVVFKNLGLLIVDEEQRFGVTHKEKIKQMKKDVDVLTLSATPIPRTLHMSLVGIRDMSVLEEPPVDRVPIQTYVLEYNDEIIREAINRELVRGGQVYYVYNRVKNIDETAAAIAKLVPEANVSFAHGQMSERELEKIMFSFINGEIDVLVSTTIIETGLDISNVNTMIIEDADRLGLSQLYQLRGRVGRSSRTAYAFLMYKRDKMLKEVAEKRLQAIKEFTELGSGFKIAMRDLEIRGAGNLLGAKQHGHMEAVGYDLYCKMLNEAVRTLKGEDVITEEFETNVDIDMSAYIPPSYMKSEAQKLDMYKRIAGIENKEEFLDMQEELLDRFGELPAAVNNLLNIAFIKALAHRAYIKQILHRGYQIKIFMYNKAAVDINRIPKLIESYQGALKFVPETNPYFAYDLAYKNKNYKLESYDFFEQLKKLIEAVEGLLEKQEENSEKK</sequence>
<dbReference type="Pfam" id="PF17757">
    <property type="entry name" value="UvrB_inter"/>
    <property type="match status" value="1"/>
</dbReference>
<dbReference type="EC" id="3.6.4.-" evidence="13"/>
<dbReference type="PROSITE" id="PS51194">
    <property type="entry name" value="HELICASE_CTER"/>
    <property type="match status" value="1"/>
</dbReference>
<dbReference type="SUPFAM" id="SSF143517">
    <property type="entry name" value="TRCF domain-like"/>
    <property type="match status" value="1"/>
</dbReference>
<evidence type="ECO:0000256" key="3">
    <source>
        <dbReference type="ARBA" id="ARBA00022741"/>
    </source>
</evidence>
<evidence type="ECO:0000313" key="16">
    <source>
        <dbReference type="EMBL" id="KSV57864.1"/>
    </source>
</evidence>
<keyword evidence="2 13" id="KW-0963">Cytoplasm</keyword>
<evidence type="ECO:0000256" key="8">
    <source>
        <dbReference type="ARBA" id="ARBA00023125"/>
    </source>
</evidence>
<dbReference type="InterPro" id="IPR005118">
    <property type="entry name" value="TRCF_C"/>
</dbReference>
<dbReference type="PANTHER" id="PTHR47964">
    <property type="entry name" value="ATP-DEPENDENT DNA HELICASE HOMOLOG RECG, CHLOROPLASTIC"/>
    <property type="match status" value="1"/>
</dbReference>
<comment type="similarity">
    <text evidence="11 13">In the C-terminal section; belongs to the helicase family. RecG subfamily.</text>
</comment>
<dbReference type="SMART" id="SM00490">
    <property type="entry name" value="HELICc"/>
    <property type="match status" value="1"/>
</dbReference>
<keyword evidence="5 13" id="KW-0378">Hydrolase</keyword>
<dbReference type="Gene3D" id="2.40.10.170">
    <property type="match status" value="1"/>
</dbReference>
<dbReference type="SUPFAM" id="SSF141259">
    <property type="entry name" value="CarD-like"/>
    <property type="match status" value="1"/>
</dbReference>
<dbReference type="GO" id="GO:0000716">
    <property type="term" value="P:transcription-coupled nucleotide-excision repair, DNA damage recognition"/>
    <property type="evidence" value="ECO:0007669"/>
    <property type="project" value="UniProtKB-UniRule"/>
</dbReference>
<dbReference type="GO" id="GO:0006355">
    <property type="term" value="P:regulation of DNA-templated transcription"/>
    <property type="evidence" value="ECO:0007669"/>
    <property type="project" value="UniProtKB-UniRule"/>
</dbReference>
<dbReference type="NCBIfam" id="TIGR00580">
    <property type="entry name" value="mfd"/>
    <property type="match status" value="1"/>
</dbReference>
<dbReference type="FunFam" id="3.40.50.300:FF:000546">
    <property type="entry name" value="Transcription-repair-coupling factor"/>
    <property type="match status" value="1"/>
</dbReference>
<dbReference type="SMART" id="SM01058">
    <property type="entry name" value="CarD_TRCF"/>
    <property type="match status" value="1"/>
</dbReference>
<dbReference type="Pfam" id="PF00270">
    <property type="entry name" value="DEAD"/>
    <property type="match status" value="1"/>
</dbReference>
<dbReference type="SMART" id="SM00982">
    <property type="entry name" value="TRCF"/>
    <property type="match status" value="1"/>
</dbReference>
<dbReference type="InterPro" id="IPR001650">
    <property type="entry name" value="Helicase_C-like"/>
</dbReference>
<evidence type="ECO:0000259" key="15">
    <source>
        <dbReference type="PROSITE" id="PS51194"/>
    </source>
</evidence>
<gene>
    <name evidence="13" type="primary">mfd</name>
    <name evidence="16" type="ORF">ASU35_03890</name>
</gene>
<dbReference type="InterPro" id="IPR037235">
    <property type="entry name" value="TRCF-like_C_D7"/>
</dbReference>
<dbReference type="GO" id="GO:0005524">
    <property type="term" value="F:ATP binding"/>
    <property type="evidence" value="ECO:0007669"/>
    <property type="project" value="UniProtKB-UniRule"/>
</dbReference>
<evidence type="ECO:0000256" key="9">
    <source>
        <dbReference type="ARBA" id="ARBA00023204"/>
    </source>
</evidence>
<dbReference type="Pfam" id="PF00271">
    <property type="entry name" value="Helicase_C"/>
    <property type="match status" value="1"/>
</dbReference>
<dbReference type="PROSITE" id="PS51192">
    <property type="entry name" value="HELICASE_ATP_BIND_1"/>
    <property type="match status" value="1"/>
</dbReference>
<dbReference type="STRING" id="290052.ASU35_03890"/>
<keyword evidence="6" id="KW-0347">Helicase</keyword>
<dbReference type="InterPro" id="IPR036101">
    <property type="entry name" value="CarD-like/TRCF_RID_sf"/>
</dbReference>
<dbReference type="InterPro" id="IPR003711">
    <property type="entry name" value="CarD-like/TRCF_RID"/>
</dbReference>
<comment type="similarity">
    <text evidence="10 13">In the N-terminal section; belongs to the UvrB family.</text>
</comment>
<dbReference type="Gene3D" id="3.90.1150.50">
    <property type="entry name" value="Transcription-repair-coupling factor, D7 domain"/>
    <property type="match status" value="1"/>
</dbReference>
<keyword evidence="17" id="KW-1185">Reference proteome</keyword>
<evidence type="ECO:0000256" key="12">
    <source>
        <dbReference type="ARBA" id="ARBA00070128"/>
    </source>
</evidence>
<dbReference type="InterPro" id="IPR014001">
    <property type="entry name" value="Helicase_ATP-bd"/>
</dbReference>
<dbReference type="CDD" id="cd17991">
    <property type="entry name" value="DEXHc_TRCF"/>
    <property type="match status" value="1"/>
</dbReference>
<feature type="domain" description="Helicase ATP-binding" evidence="14">
    <location>
        <begin position="642"/>
        <end position="803"/>
    </location>
</feature>
<dbReference type="GO" id="GO:0003684">
    <property type="term" value="F:damaged DNA binding"/>
    <property type="evidence" value="ECO:0007669"/>
    <property type="project" value="InterPro"/>
</dbReference>
<evidence type="ECO:0000259" key="14">
    <source>
        <dbReference type="PROSITE" id="PS51192"/>
    </source>
</evidence>
<evidence type="ECO:0000256" key="2">
    <source>
        <dbReference type="ARBA" id="ARBA00022490"/>
    </source>
</evidence>
<evidence type="ECO:0000256" key="1">
    <source>
        <dbReference type="ARBA" id="ARBA00004496"/>
    </source>
</evidence>
<dbReference type="RefSeq" id="WP_058353919.1">
    <property type="nucleotide sequence ID" value="NZ_CABMMD010000197.1"/>
</dbReference>
<dbReference type="Gene3D" id="3.30.2060.10">
    <property type="entry name" value="Penicillin-binding protein 1b domain"/>
    <property type="match status" value="1"/>
</dbReference>
<dbReference type="GO" id="GO:0005737">
    <property type="term" value="C:cytoplasm"/>
    <property type="evidence" value="ECO:0007669"/>
    <property type="project" value="UniProtKB-SubCell"/>
</dbReference>
<keyword evidence="4 13" id="KW-0227">DNA damage</keyword>
<evidence type="ECO:0000256" key="6">
    <source>
        <dbReference type="ARBA" id="ARBA00022806"/>
    </source>
</evidence>
<dbReference type="PANTHER" id="PTHR47964:SF1">
    <property type="entry name" value="ATP-DEPENDENT DNA HELICASE HOMOLOG RECG, CHLOROPLASTIC"/>
    <property type="match status" value="1"/>
</dbReference>